<dbReference type="GO" id="GO:0006355">
    <property type="term" value="P:regulation of DNA-templated transcription"/>
    <property type="evidence" value="ECO:0007669"/>
    <property type="project" value="InterPro"/>
</dbReference>
<dbReference type="PANTHER" id="PTHR48111">
    <property type="entry name" value="REGULATOR OF RPOS"/>
    <property type="match status" value="1"/>
</dbReference>
<dbReference type="Gene3D" id="6.10.250.690">
    <property type="match status" value="1"/>
</dbReference>
<evidence type="ECO:0000313" key="11">
    <source>
        <dbReference type="Proteomes" id="UP001178354"/>
    </source>
</evidence>
<organism evidence="10 11">
    <name type="scientific">Porticoccus litoralis</name>
    <dbReference type="NCBI Taxonomy" id="434086"/>
    <lineage>
        <taxon>Bacteria</taxon>
        <taxon>Pseudomonadati</taxon>
        <taxon>Pseudomonadota</taxon>
        <taxon>Gammaproteobacteria</taxon>
        <taxon>Cellvibrionales</taxon>
        <taxon>Porticoccaceae</taxon>
        <taxon>Porticoccus</taxon>
    </lineage>
</organism>
<dbReference type="EMBL" id="JAUUUU010000001">
    <property type="protein sequence ID" value="MDP1519551.1"/>
    <property type="molecule type" value="Genomic_DNA"/>
</dbReference>
<evidence type="ECO:0000259" key="8">
    <source>
        <dbReference type="PROSITE" id="PS50110"/>
    </source>
</evidence>
<dbReference type="PROSITE" id="PS51755">
    <property type="entry name" value="OMPR_PHOB"/>
    <property type="match status" value="1"/>
</dbReference>
<protein>
    <submittedName>
        <fullName evidence="10">Response regulator</fullName>
    </submittedName>
</protein>
<evidence type="ECO:0000256" key="1">
    <source>
        <dbReference type="ARBA" id="ARBA00022553"/>
    </source>
</evidence>
<dbReference type="InterPro" id="IPR001789">
    <property type="entry name" value="Sig_transdc_resp-reg_receiver"/>
</dbReference>
<dbReference type="SUPFAM" id="SSF52172">
    <property type="entry name" value="CheY-like"/>
    <property type="match status" value="1"/>
</dbReference>
<reference evidence="10" key="2">
    <citation type="submission" date="2023-08" db="EMBL/GenBank/DDBJ databases">
        <authorList>
            <person name="Luo J."/>
        </authorList>
    </citation>
    <scope>NUCLEOTIDE SEQUENCE</scope>
    <source>
        <strain evidence="10">DSM 25064</strain>
    </source>
</reference>
<keyword evidence="3" id="KW-0805">Transcription regulation</keyword>
<dbReference type="AlphaFoldDB" id="A0AAW8B168"/>
<dbReference type="GO" id="GO:0000156">
    <property type="term" value="F:phosphorelay response regulator activity"/>
    <property type="evidence" value="ECO:0007669"/>
    <property type="project" value="TreeGrafter"/>
</dbReference>
<dbReference type="CDD" id="cd00383">
    <property type="entry name" value="trans_reg_C"/>
    <property type="match status" value="1"/>
</dbReference>
<keyword evidence="1 6" id="KW-0597">Phosphoprotein</keyword>
<dbReference type="SMART" id="SM00862">
    <property type="entry name" value="Trans_reg_C"/>
    <property type="match status" value="1"/>
</dbReference>
<evidence type="ECO:0000313" key="10">
    <source>
        <dbReference type="EMBL" id="MDP1519551.1"/>
    </source>
</evidence>
<name>A0AAW8B168_9GAMM</name>
<dbReference type="Gene3D" id="1.10.10.10">
    <property type="entry name" value="Winged helix-like DNA-binding domain superfamily/Winged helix DNA-binding domain"/>
    <property type="match status" value="1"/>
</dbReference>
<dbReference type="InterPro" id="IPR001867">
    <property type="entry name" value="OmpR/PhoB-type_DNA-bd"/>
</dbReference>
<dbReference type="GO" id="GO:0000976">
    <property type="term" value="F:transcription cis-regulatory region binding"/>
    <property type="evidence" value="ECO:0007669"/>
    <property type="project" value="TreeGrafter"/>
</dbReference>
<dbReference type="Proteomes" id="UP001178354">
    <property type="component" value="Unassembled WGS sequence"/>
</dbReference>
<comment type="caution">
    <text evidence="10">The sequence shown here is derived from an EMBL/GenBank/DDBJ whole genome shotgun (WGS) entry which is preliminary data.</text>
</comment>
<dbReference type="GO" id="GO:0032993">
    <property type="term" value="C:protein-DNA complex"/>
    <property type="evidence" value="ECO:0007669"/>
    <property type="project" value="TreeGrafter"/>
</dbReference>
<dbReference type="Gene3D" id="3.40.50.2300">
    <property type="match status" value="1"/>
</dbReference>
<dbReference type="PANTHER" id="PTHR48111:SF67">
    <property type="entry name" value="TRANSCRIPTIONAL REGULATORY PROTEIN TCTD"/>
    <property type="match status" value="1"/>
</dbReference>
<dbReference type="PROSITE" id="PS50110">
    <property type="entry name" value="RESPONSE_REGULATORY"/>
    <property type="match status" value="1"/>
</dbReference>
<dbReference type="InterPro" id="IPR011006">
    <property type="entry name" value="CheY-like_superfamily"/>
</dbReference>
<evidence type="ECO:0000256" key="3">
    <source>
        <dbReference type="ARBA" id="ARBA00023015"/>
    </source>
</evidence>
<evidence type="ECO:0000256" key="4">
    <source>
        <dbReference type="ARBA" id="ARBA00023125"/>
    </source>
</evidence>
<sequence>MQVLLVEDDRPLAQGLQTALRKQGYSVNHVETGDACLHVIVTEPPDIIILDLGLPDMDGLKVLQKIRDKLQTLPVLLLTARDSVDDKVAGLDSGADDYLAKPFEMTELLARLRVLERRLGTVKSNLIQIGEVALDTSNQEVFFREQPQELSRKEYMLLKSLMENAGKVLTRSTLETRLYSWGEEVCSNALEVHIHHLRKKLGSDFIKTVRGVGYKVAPP</sequence>
<dbReference type="InterPro" id="IPR039420">
    <property type="entry name" value="WalR-like"/>
</dbReference>
<dbReference type="Pfam" id="PF00072">
    <property type="entry name" value="Response_reg"/>
    <property type="match status" value="1"/>
</dbReference>
<accession>A0AAW8B168</accession>
<keyword evidence="2" id="KW-0902">Two-component regulatory system</keyword>
<dbReference type="CDD" id="cd17624">
    <property type="entry name" value="REC_OmpR_PmrA-like"/>
    <property type="match status" value="1"/>
</dbReference>
<proteinExistence type="predicted"/>
<keyword evidence="4 7" id="KW-0238">DNA-binding</keyword>
<dbReference type="FunFam" id="3.40.50.2300:FF:000002">
    <property type="entry name" value="DNA-binding response regulator PhoP"/>
    <property type="match status" value="1"/>
</dbReference>
<dbReference type="InterPro" id="IPR036388">
    <property type="entry name" value="WH-like_DNA-bd_sf"/>
</dbReference>
<feature type="modified residue" description="4-aspartylphosphate" evidence="6">
    <location>
        <position position="51"/>
    </location>
</feature>
<evidence type="ECO:0000256" key="2">
    <source>
        <dbReference type="ARBA" id="ARBA00023012"/>
    </source>
</evidence>
<evidence type="ECO:0000259" key="9">
    <source>
        <dbReference type="PROSITE" id="PS51755"/>
    </source>
</evidence>
<dbReference type="GO" id="GO:0005829">
    <property type="term" value="C:cytosol"/>
    <property type="evidence" value="ECO:0007669"/>
    <property type="project" value="TreeGrafter"/>
</dbReference>
<dbReference type="SMART" id="SM00448">
    <property type="entry name" value="REC"/>
    <property type="match status" value="1"/>
</dbReference>
<feature type="DNA-binding region" description="OmpR/PhoB-type" evidence="7">
    <location>
        <begin position="124"/>
        <end position="218"/>
    </location>
</feature>
<evidence type="ECO:0000256" key="6">
    <source>
        <dbReference type="PROSITE-ProRule" id="PRU00169"/>
    </source>
</evidence>
<evidence type="ECO:0000256" key="5">
    <source>
        <dbReference type="ARBA" id="ARBA00023163"/>
    </source>
</evidence>
<evidence type="ECO:0000256" key="7">
    <source>
        <dbReference type="PROSITE-ProRule" id="PRU01091"/>
    </source>
</evidence>
<feature type="domain" description="Response regulatory" evidence="8">
    <location>
        <begin position="2"/>
        <end position="116"/>
    </location>
</feature>
<dbReference type="Pfam" id="PF00486">
    <property type="entry name" value="Trans_reg_C"/>
    <property type="match status" value="1"/>
</dbReference>
<keyword evidence="11" id="KW-1185">Reference proteome</keyword>
<keyword evidence="5" id="KW-0804">Transcription</keyword>
<dbReference type="RefSeq" id="WP_305169065.1">
    <property type="nucleotide sequence ID" value="NZ_JAUUUU010000001.1"/>
</dbReference>
<gene>
    <name evidence="10" type="ORF">Q8A57_01035</name>
</gene>
<reference evidence="10" key="1">
    <citation type="journal article" date="2010" name="Int. J. Syst. Evol. Microbiol.">
        <title>Porticoccus litoralis gen. nov., sp. nov., a gammaproteobacterium isolated from the Yellow Sea.</title>
        <authorList>
            <person name="Oh H.M."/>
            <person name="Kim H."/>
            <person name="Kim K.M."/>
            <person name="Min G.S."/>
            <person name="Cho J.C."/>
        </authorList>
    </citation>
    <scope>NUCLEOTIDE SEQUENCE</scope>
    <source>
        <strain evidence="10">DSM 25064</strain>
    </source>
</reference>
<feature type="domain" description="OmpR/PhoB-type" evidence="9">
    <location>
        <begin position="124"/>
        <end position="218"/>
    </location>
</feature>